<dbReference type="PANTHER" id="PTHR30419:SF30">
    <property type="entry name" value="LYSR FAMILY TRANSCRIPTIONAL REGULATOR"/>
    <property type="match status" value="1"/>
</dbReference>
<evidence type="ECO:0000313" key="7">
    <source>
        <dbReference type="Proteomes" id="UP001170624"/>
    </source>
</evidence>
<dbReference type="InterPro" id="IPR050950">
    <property type="entry name" value="HTH-type_LysR_regulators"/>
</dbReference>
<dbReference type="FunFam" id="1.10.10.10:FF:000001">
    <property type="entry name" value="LysR family transcriptional regulator"/>
    <property type="match status" value="1"/>
</dbReference>
<evidence type="ECO:0000256" key="4">
    <source>
        <dbReference type="ARBA" id="ARBA00023163"/>
    </source>
</evidence>
<evidence type="ECO:0000256" key="3">
    <source>
        <dbReference type="ARBA" id="ARBA00023125"/>
    </source>
</evidence>
<evidence type="ECO:0000259" key="5">
    <source>
        <dbReference type="PROSITE" id="PS50931"/>
    </source>
</evidence>
<dbReference type="Proteomes" id="UP001170624">
    <property type="component" value="Unassembled WGS sequence"/>
</dbReference>
<dbReference type="PRINTS" id="PR00039">
    <property type="entry name" value="HTHLYSR"/>
</dbReference>
<evidence type="ECO:0000313" key="6">
    <source>
        <dbReference type="EMBL" id="MDO6542975.1"/>
    </source>
</evidence>
<dbReference type="AlphaFoldDB" id="A0AAW7Y4M2"/>
<dbReference type="Gene3D" id="3.40.190.290">
    <property type="match status" value="1"/>
</dbReference>
<keyword evidence="4" id="KW-0804">Transcription</keyword>
<dbReference type="InterPro" id="IPR036388">
    <property type="entry name" value="WH-like_DNA-bd_sf"/>
</dbReference>
<dbReference type="PANTHER" id="PTHR30419">
    <property type="entry name" value="HTH-TYPE TRANSCRIPTIONAL REGULATOR YBHD"/>
    <property type="match status" value="1"/>
</dbReference>
<dbReference type="GO" id="GO:0005829">
    <property type="term" value="C:cytosol"/>
    <property type="evidence" value="ECO:0007669"/>
    <property type="project" value="TreeGrafter"/>
</dbReference>
<name>A0AAW7Y4M2_9GAMM</name>
<evidence type="ECO:0000256" key="2">
    <source>
        <dbReference type="ARBA" id="ARBA00023015"/>
    </source>
</evidence>
<dbReference type="RefSeq" id="WP_261857161.1">
    <property type="nucleotide sequence ID" value="NZ_AP024850.1"/>
</dbReference>
<evidence type="ECO:0000256" key="1">
    <source>
        <dbReference type="ARBA" id="ARBA00009437"/>
    </source>
</evidence>
<keyword evidence="2" id="KW-0805">Transcription regulation</keyword>
<dbReference type="Gene3D" id="1.10.10.10">
    <property type="entry name" value="Winged helix-like DNA-binding domain superfamily/Winged helix DNA-binding domain"/>
    <property type="match status" value="1"/>
</dbReference>
<reference evidence="6" key="1">
    <citation type="submission" date="2023-07" db="EMBL/GenBank/DDBJ databases">
        <title>Genome content predicts the carbon catabolic preferences of heterotrophic bacteria.</title>
        <authorList>
            <person name="Gralka M."/>
        </authorList>
    </citation>
    <scope>NUCLEOTIDE SEQUENCE</scope>
    <source>
        <strain evidence="6">G2M05</strain>
    </source>
</reference>
<comment type="caution">
    <text evidence="6">The sequence shown here is derived from an EMBL/GenBank/DDBJ whole genome shotgun (WGS) entry which is preliminary data.</text>
</comment>
<dbReference type="SUPFAM" id="SSF53850">
    <property type="entry name" value="Periplasmic binding protein-like II"/>
    <property type="match status" value="1"/>
</dbReference>
<protein>
    <submittedName>
        <fullName evidence="6">LysR family transcriptional regulator</fullName>
    </submittedName>
</protein>
<dbReference type="InterPro" id="IPR036390">
    <property type="entry name" value="WH_DNA-bd_sf"/>
</dbReference>
<dbReference type="GO" id="GO:0003677">
    <property type="term" value="F:DNA binding"/>
    <property type="evidence" value="ECO:0007669"/>
    <property type="project" value="UniProtKB-KW"/>
</dbReference>
<dbReference type="Pfam" id="PF03466">
    <property type="entry name" value="LysR_substrate"/>
    <property type="match status" value="1"/>
</dbReference>
<dbReference type="InterPro" id="IPR005119">
    <property type="entry name" value="LysR_subst-bd"/>
</dbReference>
<dbReference type="Pfam" id="PF00126">
    <property type="entry name" value="HTH_1"/>
    <property type="match status" value="1"/>
</dbReference>
<organism evidence="6 7">
    <name type="scientific">Photobacterium sanguinicancri</name>
    <dbReference type="NCBI Taxonomy" id="875932"/>
    <lineage>
        <taxon>Bacteria</taxon>
        <taxon>Pseudomonadati</taxon>
        <taxon>Pseudomonadota</taxon>
        <taxon>Gammaproteobacteria</taxon>
        <taxon>Vibrionales</taxon>
        <taxon>Vibrionaceae</taxon>
        <taxon>Photobacterium</taxon>
    </lineage>
</organism>
<dbReference type="PROSITE" id="PS50931">
    <property type="entry name" value="HTH_LYSR"/>
    <property type="match status" value="1"/>
</dbReference>
<proteinExistence type="inferred from homology"/>
<comment type="similarity">
    <text evidence="1">Belongs to the LysR transcriptional regulatory family.</text>
</comment>
<dbReference type="CDD" id="cd05466">
    <property type="entry name" value="PBP2_LTTR_substrate"/>
    <property type="match status" value="1"/>
</dbReference>
<sequence length="290" mass="32798">MDVRQLKYFVTLAEIGNFTAAAKALNIAQPALSIAIKKLETSLGLDLFHRNERKITLTHEGEVLMPHARLVIQQLKDAEVAMAELRGLEKGEVRLGVPSMLGSYFFPEILMGFKSQYPNLKLTMVEGGAQSIRKMLIEGELDLGVIINHNVPQALETEHLLTSQMVAVVGEEHPFAHKSSIDFATFFAQELVMFKKGYFHREFIDRACETQKLQPLISFETNLLPMILNIVRRDFAISALLEMVTEHEHGVLPVPFEEPVHLDIAIAWRKHGYLSLADRAFKEYVKECCV</sequence>
<dbReference type="EMBL" id="JAUOPU010000009">
    <property type="protein sequence ID" value="MDO6542975.1"/>
    <property type="molecule type" value="Genomic_DNA"/>
</dbReference>
<accession>A0AAW7Y4M2</accession>
<gene>
    <name evidence="6" type="ORF">Q4568_10545</name>
</gene>
<feature type="domain" description="HTH lysR-type" evidence="5">
    <location>
        <begin position="1"/>
        <end position="58"/>
    </location>
</feature>
<dbReference type="SUPFAM" id="SSF46785">
    <property type="entry name" value="Winged helix' DNA-binding domain"/>
    <property type="match status" value="1"/>
</dbReference>
<dbReference type="GO" id="GO:0003700">
    <property type="term" value="F:DNA-binding transcription factor activity"/>
    <property type="evidence" value="ECO:0007669"/>
    <property type="project" value="InterPro"/>
</dbReference>
<dbReference type="InterPro" id="IPR000847">
    <property type="entry name" value="LysR_HTH_N"/>
</dbReference>
<keyword evidence="3" id="KW-0238">DNA-binding</keyword>